<feature type="compositionally biased region" description="Polar residues" evidence="2">
    <location>
        <begin position="342"/>
        <end position="358"/>
    </location>
</feature>
<sequence length="873" mass="94421">MGEYLQRQRDGERYGRFQEEEDVYALPNARRGNVCLALKERLPLPSNLNYPSNLESPTSPTNRSRGPSPFQQQQSNSSQPSLPQKSSSQPRARDPRLNRAGDYEGANTGRSLTNPPAGRARPGHPMQQARTQYQCLDRGQSRPEEHDSGIPYGNRGYLSGPQPRYNRPADYEEDIDSEILMMSPTIGVHPSMMHCPRSFLLEYDDSVPVNPPIMNPTPPAQMPQTQQRQSTNTASPSSMREVSSYYPQPVIQVSPIPEESIRHGSYASSHVIPSTWGSANYPAVSLPPSMSGEEDDEDSYRPMPTENDEQKGLVRQASLGKKSKPKITEIKSTSRQDKDSTKQPFLNTEHSPNDSSLPTRDASPPNTAPTPTKTPSPLMGFIFPVPGNYSDGNWKEAVTSSKQLGVDSDPHARTSPLYSHNMEPLNITKSMAAKMKGRKAPPPGLNLNAVRDAEARGSLTSLPDLIRRATKLAAVLETGKLRAGNSLRGSNRRTDSISDILASFPPPFPGAGRYGSRASAWPMPSDFVDGNSNGEDSSVQIASKKSQKVCGLPLWAFILLVILALLIITAAVIVPVQLVTLSHHQEDKSSTNTEILLQCKRQNPCDNGGENVATKDFCGCVCTGGFSGKTCSRLDNSCVTMDLEEIKSLGDTFVGIQNATMGSAIKRLFEISTQNYYNVQLDGSRVLSAFWASEVSCTAQNALVTFNGKTAPDNTTISTTPITIATATSSIVPTTTPAPVERRIKRLIEPTADESLIYDFSIVSTETQEAPTISISAPSTTIPAGSDATASPGNRVLALNEEVVDFSRVAILFLVQDKGLKVAVTAQENLQGAFTAGVDYGNVDVGNQVSVDLENRVLNLPGGLKVGGGKTSS</sequence>
<evidence type="ECO:0000313" key="6">
    <source>
        <dbReference type="Proteomes" id="UP000267821"/>
    </source>
</evidence>
<evidence type="ECO:0000256" key="3">
    <source>
        <dbReference type="SAM" id="Phobius"/>
    </source>
</evidence>
<feature type="region of interest" description="Disordered" evidence="2">
    <location>
        <begin position="1"/>
        <end position="21"/>
    </location>
</feature>
<comment type="caution">
    <text evidence="1">Lacks conserved residue(s) required for the propagation of feature annotation.</text>
</comment>
<feature type="compositionally biased region" description="Basic and acidic residues" evidence="2">
    <location>
        <begin position="139"/>
        <end position="148"/>
    </location>
</feature>
<name>A0A3N4LN89_9PEZI</name>
<dbReference type="Proteomes" id="UP000267821">
    <property type="component" value="Unassembled WGS sequence"/>
</dbReference>
<feature type="compositionally biased region" description="Basic and acidic residues" evidence="2">
    <location>
        <begin position="326"/>
        <end position="341"/>
    </location>
</feature>
<dbReference type="EMBL" id="ML121589">
    <property type="protein sequence ID" value="RPB19435.1"/>
    <property type="molecule type" value="Genomic_DNA"/>
</dbReference>
<evidence type="ECO:0000259" key="4">
    <source>
        <dbReference type="PROSITE" id="PS50026"/>
    </source>
</evidence>
<feature type="domain" description="EGF-like" evidence="4">
    <location>
        <begin position="595"/>
        <end position="632"/>
    </location>
</feature>
<feature type="compositionally biased region" description="Polar residues" evidence="2">
    <location>
        <begin position="232"/>
        <end position="241"/>
    </location>
</feature>
<evidence type="ECO:0000256" key="2">
    <source>
        <dbReference type="SAM" id="MobiDB-lite"/>
    </source>
</evidence>
<keyword evidence="3" id="KW-0812">Transmembrane</keyword>
<feature type="compositionally biased region" description="Pro residues" evidence="2">
    <location>
        <begin position="210"/>
        <end position="221"/>
    </location>
</feature>
<dbReference type="PROSITE" id="PS00022">
    <property type="entry name" value="EGF_1"/>
    <property type="match status" value="1"/>
</dbReference>
<feature type="region of interest" description="Disordered" evidence="2">
    <location>
        <begin position="210"/>
        <end position="243"/>
    </location>
</feature>
<evidence type="ECO:0000313" key="5">
    <source>
        <dbReference type="EMBL" id="RPB19435.1"/>
    </source>
</evidence>
<evidence type="ECO:0000256" key="1">
    <source>
        <dbReference type="PROSITE-ProRule" id="PRU00076"/>
    </source>
</evidence>
<dbReference type="AlphaFoldDB" id="A0A3N4LN89"/>
<feature type="compositionally biased region" description="Low complexity" evidence="2">
    <location>
        <begin position="222"/>
        <end position="231"/>
    </location>
</feature>
<keyword evidence="3" id="KW-1133">Transmembrane helix</keyword>
<dbReference type="OrthoDB" id="283575at2759"/>
<dbReference type="STRING" id="1051890.A0A3N4LN89"/>
<reference evidence="5 6" key="1">
    <citation type="journal article" date="2018" name="Nat. Ecol. Evol.">
        <title>Pezizomycetes genomes reveal the molecular basis of ectomycorrhizal truffle lifestyle.</title>
        <authorList>
            <person name="Murat C."/>
            <person name="Payen T."/>
            <person name="Noel B."/>
            <person name="Kuo A."/>
            <person name="Morin E."/>
            <person name="Chen J."/>
            <person name="Kohler A."/>
            <person name="Krizsan K."/>
            <person name="Balestrini R."/>
            <person name="Da Silva C."/>
            <person name="Montanini B."/>
            <person name="Hainaut M."/>
            <person name="Levati E."/>
            <person name="Barry K.W."/>
            <person name="Belfiori B."/>
            <person name="Cichocki N."/>
            <person name="Clum A."/>
            <person name="Dockter R.B."/>
            <person name="Fauchery L."/>
            <person name="Guy J."/>
            <person name="Iotti M."/>
            <person name="Le Tacon F."/>
            <person name="Lindquist E.A."/>
            <person name="Lipzen A."/>
            <person name="Malagnac F."/>
            <person name="Mello A."/>
            <person name="Molinier V."/>
            <person name="Miyauchi S."/>
            <person name="Poulain J."/>
            <person name="Riccioni C."/>
            <person name="Rubini A."/>
            <person name="Sitrit Y."/>
            <person name="Splivallo R."/>
            <person name="Traeger S."/>
            <person name="Wang M."/>
            <person name="Zifcakova L."/>
            <person name="Wipf D."/>
            <person name="Zambonelli A."/>
            <person name="Paolocci F."/>
            <person name="Nowrousian M."/>
            <person name="Ottonello S."/>
            <person name="Baldrian P."/>
            <person name="Spatafora J.W."/>
            <person name="Henrissat B."/>
            <person name="Nagy L.G."/>
            <person name="Aury J.M."/>
            <person name="Wincker P."/>
            <person name="Grigoriev I.V."/>
            <person name="Bonfante P."/>
            <person name="Martin F.M."/>
        </authorList>
    </citation>
    <scope>NUCLEOTIDE SEQUENCE [LARGE SCALE GENOMIC DNA]</scope>
    <source>
        <strain evidence="5 6">ATCC MYA-4762</strain>
    </source>
</reference>
<keyword evidence="1" id="KW-1015">Disulfide bond</keyword>
<keyword evidence="3" id="KW-0472">Membrane</keyword>
<dbReference type="PANTHER" id="PTHR17178:SF0">
    <property type="entry name" value="SERGLYCIN"/>
    <property type="match status" value="1"/>
</dbReference>
<keyword evidence="1" id="KW-0245">EGF-like domain</keyword>
<dbReference type="InterPro" id="IPR000742">
    <property type="entry name" value="EGF"/>
</dbReference>
<feature type="compositionally biased region" description="Low complexity" evidence="2">
    <location>
        <begin position="67"/>
        <end position="90"/>
    </location>
</feature>
<dbReference type="InParanoid" id="A0A3N4LN89"/>
<feature type="compositionally biased region" description="Basic and acidic residues" evidence="2">
    <location>
        <begin position="1"/>
        <end position="18"/>
    </location>
</feature>
<keyword evidence="6" id="KW-1185">Reference proteome</keyword>
<feature type="region of interest" description="Disordered" evidence="2">
    <location>
        <begin position="42"/>
        <end position="169"/>
    </location>
</feature>
<dbReference type="PANTHER" id="PTHR17178">
    <property type="entry name" value="SECRETORY GRANULE PROTEOGLYCAN CORE PROTEIN"/>
    <property type="match status" value="1"/>
</dbReference>
<proteinExistence type="predicted"/>
<gene>
    <name evidence="5" type="ORF">L211DRAFT_853246</name>
</gene>
<feature type="region of interest" description="Disordered" evidence="2">
    <location>
        <begin position="400"/>
        <end position="419"/>
    </location>
</feature>
<feature type="region of interest" description="Disordered" evidence="2">
    <location>
        <begin position="285"/>
        <end position="379"/>
    </location>
</feature>
<feature type="compositionally biased region" description="Basic and acidic residues" evidence="2">
    <location>
        <begin position="91"/>
        <end position="102"/>
    </location>
</feature>
<organism evidence="5 6">
    <name type="scientific">Terfezia boudieri ATCC MYA-4762</name>
    <dbReference type="NCBI Taxonomy" id="1051890"/>
    <lineage>
        <taxon>Eukaryota</taxon>
        <taxon>Fungi</taxon>
        <taxon>Dikarya</taxon>
        <taxon>Ascomycota</taxon>
        <taxon>Pezizomycotina</taxon>
        <taxon>Pezizomycetes</taxon>
        <taxon>Pezizales</taxon>
        <taxon>Pezizaceae</taxon>
        <taxon>Terfezia</taxon>
    </lineage>
</organism>
<accession>A0A3N4LN89</accession>
<dbReference type="PROSITE" id="PS01186">
    <property type="entry name" value="EGF_2"/>
    <property type="match status" value="1"/>
</dbReference>
<feature type="transmembrane region" description="Helical" evidence="3">
    <location>
        <begin position="554"/>
        <end position="579"/>
    </location>
</feature>
<feature type="compositionally biased region" description="Polar residues" evidence="2">
    <location>
        <begin position="46"/>
        <end position="65"/>
    </location>
</feature>
<feature type="disulfide bond" evidence="1">
    <location>
        <begin position="622"/>
        <end position="631"/>
    </location>
</feature>
<protein>
    <recommendedName>
        <fullName evidence="4">EGF-like domain-containing protein</fullName>
    </recommendedName>
</protein>
<dbReference type="PROSITE" id="PS50026">
    <property type="entry name" value="EGF_3"/>
    <property type="match status" value="1"/>
</dbReference>